<evidence type="ECO:0000256" key="1">
    <source>
        <dbReference type="SAM" id="MobiDB-lite"/>
    </source>
</evidence>
<gene>
    <name evidence="2" type="ORF">LT679_00290</name>
</gene>
<evidence type="ECO:0000313" key="3">
    <source>
        <dbReference type="Proteomes" id="UP001199919"/>
    </source>
</evidence>
<comment type="caution">
    <text evidence="2">The sequence shown here is derived from an EMBL/GenBank/DDBJ whole genome shotgun (WGS) entry which is preliminary data.</text>
</comment>
<keyword evidence="3" id="KW-1185">Reference proteome</keyword>
<feature type="compositionally biased region" description="Polar residues" evidence="1">
    <location>
        <begin position="19"/>
        <end position="38"/>
    </location>
</feature>
<protein>
    <submittedName>
        <fullName evidence="2">Uncharacterized protein</fullName>
    </submittedName>
</protein>
<reference evidence="2 3" key="1">
    <citation type="submission" date="2021-12" db="EMBL/GenBank/DDBJ databases">
        <title>Mucilaginibacter roseus genome.</title>
        <authorList>
            <person name="Ferreira J.R."/>
            <person name="Newman J.D."/>
        </authorList>
    </citation>
    <scope>NUCLEOTIDE SEQUENCE [LARGE SCALE GENOMIC DNA]</scope>
    <source>
        <strain evidence="2 3">LMG 28454</strain>
    </source>
</reference>
<sequence length="46" mass="5183">MAKRKSVDFTKQLFRHHSATNNNNVLTPEQSLQNSQFSGVADHLQG</sequence>
<accession>A0ABS8TYY2</accession>
<organism evidence="2 3">
    <name type="scientific">Mucilaginibacter roseus</name>
    <dbReference type="NCBI Taxonomy" id="1528868"/>
    <lineage>
        <taxon>Bacteria</taxon>
        <taxon>Pseudomonadati</taxon>
        <taxon>Bacteroidota</taxon>
        <taxon>Sphingobacteriia</taxon>
        <taxon>Sphingobacteriales</taxon>
        <taxon>Sphingobacteriaceae</taxon>
        <taxon>Mucilaginibacter</taxon>
    </lineage>
</organism>
<dbReference type="EMBL" id="JAJPWV010000001">
    <property type="protein sequence ID" value="MCD8739023.1"/>
    <property type="molecule type" value="Genomic_DNA"/>
</dbReference>
<name>A0ABS8TYY2_9SPHI</name>
<proteinExistence type="predicted"/>
<feature type="region of interest" description="Disordered" evidence="1">
    <location>
        <begin position="15"/>
        <end position="46"/>
    </location>
</feature>
<dbReference type="RefSeq" id="WP_232174898.1">
    <property type="nucleotide sequence ID" value="NZ_JAJPWV010000001.1"/>
</dbReference>
<evidence type="ECO:0000313" key="2">
    <source>
        <dbReference type="EMBL" id="MCD8739023.1"/>
    </source>
</evidence>
<dbReference type="Proteomes" id="UP001199919">
    <property type="component" value="Unassembled WGS sequence"/>
</dbReference>